<reference evidence="5" key="1">
    <citation type="journal article" date="2015" name="PLoS Genet.">
        <title>Genome Sequence and Transcriptome Analyses of Chrysochromulina tobin: Metabolic Tools for Enhanced Algal Fitness in the Prominent Order Prymnesiales (Haptophyceae).</title>
        <authorList>
            <person name="Hovde B.T."/>
            <person name="Deodato C.R."/>
            <person name="Hunsperger H.M."/>
            <person name="Ryken S.A."/>
            <person name="Yost W."/>
            <person name="Jha R.K."/>
            <person name="Patterson J."/>
            <person name="Monnat R.J. Jr."/>
            <person name="Barlow S.B."/>
            <person name="Starkenburg S.R."/>
            <person name="Cattolico R.A."/>
        </authorList>
    </citation>
    <scope>NUCLEOTIDE SEQUENCE</scope>
    <source>
        <strain evidence="5">CCMP291</strain>
    </source>
</reference>
<feature type="region of interest" description="Disordered" evidence="2">
    <location>
        <begin position="261"/>
        <end position="282"/>
    </location>
</feature>
<feature type="transmembrane region" description="Helical" evidence="3">
    <location>
        <begin position="362"/>
        <end position="381"/>
    </location>
</feature>
<keyword evidence="3" id="KW-0812">Transmembrane</keyword>
<dbReference type="GO" id="GO:0016791">
    <property type="term" value="F:phosphatase activity"/>
    <property type="evidence" value="ECO:0007669"/>
    <property type="project" value="TreeGrafter"/>
</dbReference>
<feature type="compositionally biased region" description="Gly residues" evidence="2">
    <location>
        <begin position="261"/>
        <end position="278"/>
    </location>
</feature>
<dbReference type="InterPro" id="IPR050275">
    <property type="entry name" value="PGM_Phosphatase"/>
</dbReference>
<keyword evidence="1" id="KW-0175">Coiled coil</keyword>
<protein>
    <recommendedName>
        <fullName evidence="6">Phosphoglycerate mutase</fullName>
    </recommendedName>
</protein>
<dbReference type="PANTHER" id="PTHR48100">
    <property type="entry name" value="BROAD-SPECIFICITY PHOSPHATASE YOR283W-RELATED"/>
    <property type="match status" value="1"/>
</dbReference>
<dbReference type="AlphaFoldDB" id="A0A0M0K0F4"/>
<accession>A0A0M0K0F4</accession>
<evidence type="ECO:0008006" key="6">
    <source>
        <dbReference type="Google" id="ProtNLM"/>
    </source>
</evidence>
<dbReference type="SMART" id="SM00855">
    <property type="entry name" value="PGAM"/>
    <property type="match status" value="1"/>
</dbReference>
<name>A0A0M0K0F4_9EUKA</name>
<gene>
    <name evidence="4" type="ORF">Ctob_011711</name>
</gene>
<dbReference type="Pfam" id="PF00300">
    <property type="entry name" value="His_Phos_1"/>
    <property type="match status" value="1"/>
</dbReference>
<dbReference type="PANTHER" id="PTHR48100:SF44">
    <property type="entry name" value="PHOSPHATASE C1620.13-RELATED"/>
    <property type="match status" value="1"/>
</dbReference>
<evidence type="ECO:0000256" key="2">
    <source>
        <dbReference type="SAM" id="MobiDB-lite"/>
    </source>
</evidence>
<keyword evidence="3" id="KW-1133">Transmembrane helix</keyword>
<keyword evidence="5" id="KW-1185">Reference proteome</keyword>
<dbReference type="SUPFAM" id="SSF53254">
    <property type="entry name" value="Phosphoglycerate mutase-like"/>
    <property type="match status" value="1"/>
</dbReference>
<dbReference type="EMBL" id="JWZX01001808">
    <property type="protein sequence ID" value="KOO32289.1"/>
    <property type="molecule type" value="Genomic_DNA"/>
</dbReference>
<proteinExistence type="predicted"/>
<dbReference type="Gene3D" id="3.40.50.1240">
    <property type="entry name" value="Phosphoglycerate mutase-like"/>
    <property type="match status" value="1"/>
</dbReference>
<evidence type="ECO:0000256" key="3">
    <source>
        <dbReference type="SAM" id="Phobius"/>
    </source>
</evidence>
<dbReference type="CDD" id="cd07067">
    <property type="entry name" value="HP_PGM_like"/>
    <property type="match status" value="1"/>
</dbReference>
<evidence type="ECO:0000256" key="1">
    <source>
        <dbReference type="SAM" id="Coils"/>
    </source>
</evidence>
<evidence type="ECO:0000313" key="5">
    <source>
        <dbReference type="Proteomes" id="UP000037460"/>
    </source>
</evidence>
<evidence type="ECO:0000313" key="4">
    <source>
        <dbReference type="EMBL" id="KOO32289.1"/>
    </source>
</evidence>
<sequence>MFSEMSVATVAAEPGLLHVILVHHGQSQNDENTRHMDANQTDPGLSALGQQQASLLGARLGAQLKEAAASGRLQITCSTMQRALQTAYPLSLALRQSVLVNPELVEQFGFFTSQPSSGGAAGAGKEARFAVPGPLRKHVSQRYPTYDASLVAEELVALEEDEAQAEQRARRIASALQVEALNSPDGTERILVIISHADFLAKLACALLGIALNTAPDGYGDGAECGGAVPGGGPFAGVMPSSSLALNHGATCHLVLHRARMGGGSSGGPKGSGKGSGKSSGKMAPPLMARLLHWNRTDHLAEVLRSGITWVGVSASAASWARHGEGGTGSRPSFDEAKVVETLFDGRGASTSAAFTRIRRRLLLTFLIGMLIGALIAYALTGEFGGPRIIMSMTG</sequence>
<keyword evidence="3" id="KW-0472">Membrane</keyword>
<organism evidence="4 5">
    <name type="scientific">Chrysochromulina tobinii</name>
    <dbReference type="NCBI Taxonomy" id="1460289"/>
    <lineage>
        <taxon>Eukaryota</taxon>
        <taxon>Haptista</taxon>
        <taxon>Haptophyta</taxon>
        <taxon>Prymnesiophyceae</taxon>
        <taxon>Prymnesiales</taxon>
        <taxon>Chrysochromulinaceae</taxon>
        <taxon>Chrysochromulina</taxon>
    </lineage>
</organism>
<dbReference type="GO" id="GO:0005829">
    <property type="term" value="C:cytosol"/>
    <property type="evidence" value="ECO:0007669"/>
    <property type="project" value="TreeGrafter"/>
</dbReference>
<feature type="coiled-coil region" evidence="1">
    <location>
        <begin position="148"/>
        <end position="175"/>
    </location>
</feature>
<comment type="caution">
    <text evidence="4">The sequence shown here is derived from an EMBL/GenBank/DDBJ whole genome shotgun (WGS) entry which is preliminary data.</text>
</comment>
<dbReference type="InterPro" id="IPR029033">
    <property type="entry name" value="His_PPase_superfam"/>
</dbReference>
<dbReference type="InterPro" id="IPR013078">
    <property type="entry name" value="His_Pase_superF_clade-1"/>
</dbReference>
<dbReference type="Proteomes" id="UP000037460">
    <property type="component" value="Unassembled WGS sequence"/>
</dbReference>